<dbReference type="InterPro" id="IPR029044">
    <property type="entry name" value="Nucleotide-diphossugar_trans"/>
</dbReference>
<dbReference type="GO" id="GO:0000026">
    <property type="term" value="F:alpha-1,2-mannosyltransferase activity"/>
    <property type="evidence" value="ECO:0007669"/>
    <property type="project" value="TreeGrafter"/>
</dbReference>
<dbReference type="GO" id="GO:0000139">
    <property type="term" value="C:Golgi membrane"/>
    <property type="evidence" value="ECO:0007669"/>
    <property type="project" value="UniProtKB-SubCell"/>
</dbReference>
<keyword evidence="7 10" id="KW-1133">Transmembrane helix</keyword>
<dbReference type="PANTHER" id="PTHR31646">
    <property type="entry name" value="ALPHA-1,2-MANNOSYLTRANSFERASE MNN2"/>
    <property type="match status" value="1"/>
</dbReference>
<comment type="similarity">
    <text evidence="3">Belongs to the MNN1/MNT family.</text>
</comment>
<evidence type="ECO:0000313" key="12">
    <source>
        <dbReference type="Proteomes" id="UP000182259"/>
    </source>
</evidence>
<evidence type="ECO:0000256" key="3">
    <source>
        <dbReference type="ARBA" id="ARBA00009105"/>
    </source>
</evidence>
<evidence type="ECO:0000256" key="6">
    <source>
        <dbReference type="ARBA" id="ARBA00022968"/>
    </source>
</evidence>
<feature type="transmembrane region" description="Helical" evidence="10">
    <location>
        <begin position="12"/>
        <end position="29"/>
    </location>
</feature>
<dbReference type="Proteomes" id="UP000182259">
    <property type="component" value="Chromosome III"/>
</dbReference>
<keyword evidence="8" id="KW-0333">Golgi apparatus</keyword>
<accession>A0A1L0BRH7</accession>
<keyword evidence="4" id="KW-0808">Transferase</keyword>
<keyword evidence="6" id="KW-0735">Signal-anchor</keyword>
<dbReference type="EMBL" id="LT635766">
    <property type="protein sequence ID" value="SGZ54007.1"/>
    <property type="molecule type" value="Genomic_DNA"/>
</dbReference>
<evidence type="ECO:0000256" key="4">
    <source>
        <dbReference type="ARBA" id="ARBA00022679"/>
    </source>
</evidence>
<dbReference type="InterPro" id="IPR022751">
    <property type="entry name" value="Alpha_mannosyltransferase"/>
</dbReference>
<reference evidence="11 12" key="1">
    <citation type="submission" date="2016-10" db="EMBL/GenBank/DDBJ databases">
        <authorList>
            <person name="de Groot N.N."/>
        </authorList>
    </citation>
    <scope>NUCLEOTIDE SEQUENCE [LARGE SCALE GENOMIC DNA]</scope>
    <source>
        <strain evidence="11 12">PYCC 4715</strain>
    </source>
</reference>
<dbReference type="Pfam" id="PF11051">
    <property type="entry name" value="Mannosyl_trans3"/>
    <property type="match status" value="1"/>
</dbReference>
<organism evidence="11 12">
    <name type="scientific">Sungouiella intermedia</name>
    <dbReference type="NCBI Taxonomy" id="45354"/>
    <lineage>
        <taxon>Eukaryota</taxon>
        <taxon>Fungi</taxon>
        <taxon>Dikarya</taxon>
        <taxon>Ascomycota</taxon>
        <taxon>Saccharomycotina</taxon>
        <taxon>Pichiomycetes</taxon>
        <taxon>Metschnikowiaceae</taxon>
        <taxon>Sungouiella</taxon>
    </lineage>
</organism>
<proteinExistence type="inferred from homology"/>
<evidence type="ECO:0000256" key="2">
    <source>
        <dbReference type="ARBA" id="ARBA00004922"/>
    </source>
</evidence>
<comment type="pathway">
    <text evidence="2">Protein modification; protein glycosylation.</text>
</comment>
<dbReference type="GO" id="GO:0046354">
    <property type="term" value="P:mannan biosynthetic process"/>
    <property type="evidence" value="ECO:0007669"/>
    <property type="project" value="UniProtKB-ARBA"/>
</dbReference>
<evidence type="ECO:0000256" key="7">
    <source>
        <dbReference type="ARBA" id="ARBA00022989"/>
    </source>
</evidence>
<evidence type="ECO:0000256" key="10">
    <source>
        <dbReference type="SAM" id="Phobius"/>
    </source>
</evidence>
<dbReference type="PANTHER" id="PTHR31646:SF1">
    <property type="entry name" value="ALPHA-1,2-MANNOSYLTRANSFERASE MNN2"/>
    <property type="match status" value="1"/>
</dbReference>
<evidence type="ECO:0000256" key="8">
    <source>
        <dbReference type="ARBA" id="ARBA00023034"/>
    </source>
</evidence>
<keyword evidence="9 10" id="KW-0472">Membrane</keyword>
<dbReference type="AlphaFoldDB" id="A0A1L0BRH7"/>
<gene>
    <name evidence="11" type="ORF">SAMEA4029009_CIC11G00000003900</name>
</gene>
<keyword evidence="5 10" id="KW-0812">Transmembrane</keyword>
<sequence length="691" mass="80030">MSYLRTLNQVYQPQVLFFTIFLFPYAKLAMSSTANLKNLRVLLTACLVLVVFNIIYFFHVEGSVSESVVESTFKDHAVAHAMANQDNQKPEPTNEQPRTILRKYFDDREHGLVVISSVHGEVEDDDFETRELEQMIVKHKYSEDEKFEIITINAYDYSSLSQATPDTLLDGARKVAKFKEEFMTFMSNLMKTITAAAPACSEINNDAHYLAAKKEKKFPNREGRIPVYGGHWRESYKKEPVRNEEYLLYFFRPTETEIQALTDSHLKFVAEMPESFPAELKEIGQDESFMRGDGIVYLGGGRYNQLVLISISMLRALGSKLPVEVIIPKRSDHDIDLCSTILPAYNGKCKIMEDYLPELLTKHMKGFQLKNAALLVSSFKNILYLDADNIPTANPDYLFVNEPFLSKRMIMWPDLWRRSTSPSFYRVAGITYNAQHRVRNSFFKTDPKLTSPDGPSFHDCLGTVADASSETGQMMIDKEAHFSSLILSMYYNYYGPDYYYPLLSQGAAGEGDKETFIMAAHKLGHPYYQVNEFNREFGPVNSKKKHEFFGMGQYNAIIDYIESERKQDNAPEHYPEDENDVNTNNYEFHYHPSYALMFLHANWPKYYISEMFLHNGLGRGHKDDEGKRRRLYTDYMKSQTDLIDIEVEIMRHIKYWFCNRKVQLQDVPGPDTEDREKICKNVLEQIQYLQG</sequence>
<dbReference type="SUPFAM" id="SSF53448">
    <property type="entry name" value="Nucleotide-diphospho-sugar transferases"/>
    <property type="match status" value="1"/>
</dbReference>
<evidence type="ECO:0000256" key="9">
    <source>
        <dbReference type="ARBA" id="ARBA00023136"/>
    </source>
</evidence>
<protein>
    <submittedName>
        <fullName evidence="11">CIC11C00000003900</fullName>
    </submittedName>
</protein>
<evidence type="ECO:0000256" key="5">
    <source>
        <dbReference type="ARBA" id="ARBA00022692"/>
    </source>
</evidence>
<feature type="transmembrane region" description="Helical" evidence="10">
    <location>
        <begin position="41"/>
        <end position="59"/>
    </location>
</feature>
<evidence type="ECO:0000313" key="11">
    <source>
        <dbReference type="EMBL" id="SGZ54007.1"/>
    </source>
</evidence>
<comment type="subcellular location">
    <subcellularLocation>
        <location evidence="1">Golgi apparatus membrane</location>
        <topology evidence="1">Single-pass type II membrane protein</topology>
    </subcellularLocation>
</comment>
<name>A0A1L0BRH7_9ASCO</name>
<evidence type="ECO:0000256" key="1">
    <source>
        <dbReference type="ARBA" id="ARBA00004323"/>
    </source>
</evidence>